<dbReference type="RefSeq" id="XP_025362068.1">
    <property type="nucleotide sequence ID" value="XM_025506250.1"/>
</dbReference>
<gene>
    <name evidence="2" type="ORF">BDZ90DRAFT_232426</name>
</gene>
<dbReference type="GeneID" id="37028073"/>
<feature type="compositionally biased region" description="Low complexity" evidence="1">
    <location>
        <begin position="1"/>
        <end position="10"/>
    </location>
</feature>
<evidence type="ECO:0000313" key="2">
    <source>
        <dbReference type="EMBL" id="PWN27456.1"/>
    </source>
</evidence>
<dbReference type="EMBL" id="KZ819668">
    <property type="protein sequence ID" value="PWN27456.1"/>
    <property type="molecule type" value="Genomic_DNA"/>
</dbReference>
<protein>
    <recommendedName>
        <fullName evidence="4">Histone deacetylase complex subunit SAP30 Sin3 binding domain-containing protein</fullName>
    </recommendedName>
</protein>
<dbReference type="AlphaFoldDB" id="A0A316UQ84"/>
<feature type="compositionally biased region" description="Low complexity" evidence="1">
    <location>
        <begin position="132"/>
        <end position="142"/>
    </location>
</feature>
<feature type="region of interest" description="Disordered" evidence="1">
    <location>
        <begin position="42"/>
        <end position="177"/>
    </location>
</feature>
<feature type="compositionally biased region" description="Acidic residues" evidence="1">
    <location>
        <begin position="168"/>
        <end position="177"/>
    </location>
</feature>
<feature type="compositionally biased region" description="Basic and acidic residues" evidence="1">
    <location>
        <begin position="151"/>
        <end position="167"/>
    </location>
</feature>
<proteinExistence type="predicted"/>
<reference evidence="2 3" key="1">
    <citation type="journal article" date="2018" name="Mol. Biol. Evol.">
        <title>Broad Genomic Sampling Reveals a Smut Pathogenic Ancestry of the Fungal Clade Ustilaginomycotina.</title>
        <authorList>
            <person name="Kijpornyongpan T."/>
            <person name="Mondo S.J."/>
            <person name="Barry K."/>
            <person name="Sandor L."/>
            <person name="Lee J."/>
            <person name="Lipzen A."/>
            <person name="Pangilinan J."/>
            <person name="LaButti K."/>
            <person name="Hainaut M."/>
            <person name="Henrissat B."/>
            <person name="Grigoriev I.V."/>
            <person name="Spatafora J.W."/>
            <person name="Aime M.C."/>
        </authorList>
    </citation>
    <scope>NUCLEOTIDE SEQUENCE [LARGE SCALE GENOMIC DNA]</scope>
    <source>
        <strain evidence="2 3">MCA 5214</strain>
    </source>
</reference>
<name>A0A316UQ84_9BASI</name>
<feature type="compositionally biased region" description="Low complexity" evidence="1">
    <location>
        <begin position="110"/>
        <end position="124"/>
    </location>
</feature>
<accession>A0A316UQ84</accession>
<dbReference type="Proteomes" id="UP000245884">
    <property type="component" value="Unassembled WGS sequence"/>
</dbReference>
<evidence type="ECO:0008006" key="4">
    <source>
        <dbReference type="Google" id="ProtNLM"/>
    </source>
</evidence>
<organism evidence="2 3">
    <name type="scientific">Jaminaea rosea</name>
    <dbReference type="NCBI Taxonomy" id="1569628"/>
    <lineage>
        <taxon>Eukaryota</taxon>
        <taxon>Fungi</taxon>
        <taxon>Dikarya</taxon>
        <taxon>Basidiomycota</taxon>
        <taxon>Ustilaginomycotina</taxon>
        <taxon>Exobasidiomycetes</taxon>
        <taxon>Microstromatales</taxon>
        <taxon>Microstromatales incertae sedis</taxon>
        <taxon>Jaminaea</taxon>
    </lineage>
</organism>
<feature type="compositionally biased region" description="Acidic residues" evidence="1">
    <location>
        <begin position="61"/>
        <end position="85"/>
    </location>
</feature>
<evidence type="ECO:0000256" key="1">
    <source>
        <dbReference type="SAM" id="MobiDB-lite"/>
    </source>
</evidence>
<evidence type="ECO:0000313" key="3">
    <source>
        <dbReference type="Proteomes" id="UP000245884"/>
    </source>
</evidence>
<dbReference type="OrthoDB" id="3356175at2759"/>
<keyword evidence="3" id="KW-1185">Reference proteome</keyword>
<sequence>MSTTATAAATADKDKANPPPTVDLSTLPTSALTSYVEYYSLAPNYPPARPARARSSTPSDFYDEEDEAEDDDAAAGEEGADDETGQGEGAEDQRTEEEILAEASGKRRAALASAAATSTSYSGKASDRFRARSPPATTTPGGPSAGKKRSHADAEDGEDVPREREGEPCPDDFFDEEDAKSYLAGLAQKHFAAQQAPKEGEVVVGFLYRCRTKDKCLKIA</sequence>
<feature type="region of interest" description="Disordered" evidence="1">
    <location>
        <begin position="1"/>
        <end position="26"/>
    </location>
</feature>